<protein>
    <recommendedName>
        <fullName evidence="6">Kinetochore protein SPC25</fullName>
    </recommendedName>
</protein>
<dbReference type="EMBL" id="VVIM01000006">
    <property type="protein sequence ID" value="KAB0797746.1"/>
    <property type="molecule type" value="Genomic_DNA"/>
</dbReference>
<feature type="coiled-coil region" evidence="1">
    <location>
        <begin position="82"/>
        <end position="113"/>
    </location>
</feature>
<keyword evidence="1" id="KW-0175">Coiled coil</keyword>
<evidence type="ECO:0000313" key="3">
    <source>
        <dbReference type="EMBL" id="KAB0797746.1"/>
    </source>
</evidence>
<organism evidence="2">
    <name type="scientific">Photinus pyralis</name>
    <name type="common">Common eastern firefly</name>
    <name type="synonym">Lampyris pyralis</name>
    <dbReference type="NCBI Taxonomy" id="7054"/>
    <lineage>
        <taxon>Eukaryota</taxon>
        <taxon>Metazoa</taxon>
        <taxon>Ecdysozoa</taxon>
        <taxon>Arthropoda</taxon>
        <taxon>Hexapoda</taxon>
        <taxon>Insecta</taxon>
        <taxon>Pterygota</taxon>
        <taxon>Neoptera</taxon>
        <taxon>Endopterygota</taxon>
        <taxon>Coleoptera</taxon>
        <taxon>Polyphaga</taxon>
        <taxon>Elateriformia</taxon>
        <taxon>Elateroidea</taxon>
        <taxon>Lampyridae</taxon>
        <taxon>Lampyrinae</taxon>
        <taxon>Photinus</taxon>
    </lineage>
</organism>
<dbReference type="AlphaFoldDB" id="A0A1Y1KID2"/>
<reference evidence="2" key="1">
    <citation type="journal article" date="2016" name="Sci. Rep.">
        <title>Molecular characterization of firefly nuptial gifts: a multi-omics approach sheds light on postcopulatory sexual selection.</title>
        <authorList>
            <person name="Al-Wathiqui N."/>
            <person name="Fallon T.R."/>
            <person name="South A."/>
            <person name="Weng J.K."/>
            <person name="Lewis S.M."/>
        </authorList>
    </citation>
    <scope>NUCLEOTIDE SEQUENCE</scope>
</reference>
<reference evidence="3" key="3">
    <citation type="submission" date="2019-08" db="EMBL/GenBank/DDBJ databases">
        <authorList>
            <consortium name="Photinus pyralis genome working group"/>
            <person name="Fallon T.R."/>
            <person name="Sander Lower S.E."/>
            <person name="Weng J.-K."/>
        </authorList>
    </citation>
    <scope>NUCLEOTIDE SEQUENCE</scope>
    <source>
        <strain evidence="3">1611_PpyrPB1</strain>
        <tissue evidence="3">Whole body</tissue>
    </source>
</reference>
<dbReference type="EMBL" id="GEZM01083039">
    <property type="protein sequence ID" value="JAV61203.1"/>
    <property type="molecule type" value="Transcribed_RNA"/>
</dbReference>
<gene>
    <name evidence="3" type="ORF">PPYR_08739</name>
    <name evidence="4" type="ORF">PPYR_08826</name>
</gene>
<dbReference type="EMBL" id="VVIM01000006">
    <property type="protein sequence ID" value="KAB0797833.1"/>
    <property type="molecule type" value="Genomic_DNA"/>
</dbReference>
<accession>A0A1Y1KID2</accession>
<evidence type="ECO:0000313" key="5">
    <source>
        <dbReference type="Proteomes" id="UP000327044"/>
    </source>
</evidence>
<dbReference type="InParanoid" id="A0A1Y1KID2"/>
<evidence type="ECO:0000313" key="2">
    <source>
        <dbReference type="EMBL" id="JAV61203.1"/>
    </source>
</evidence>
<keyword evidence="5" id="KW-1185">Reference proteome</keyword>
<sequence>MSDHFLENVDEIHNHVAVLEHNLNAIQDYKEQFIDAVNDKIGLTSSDLENGRTAAVNVKESSKIDNECQELDEEICGLLNQIQVKEENIRNLTQQLQHKKEALEKLKLEEEAAHINNQTKLKGFQKALHHFTQNFQYTISLEDVEDPNRYHLIMTFIIDKVVSPYPIKFIFENKTDILIDFDGRALLTDDEHRTLSDLYHKRKNTLALLCRLRNITKKRMLQAKSGALGNEGSV</sequence>
<evidence type="ECO:0008006" key="6">
    <source>
        <dbReference type="Google" id="ProtNLM"/>
    </source>
</evidence>
<proteinExistence type="predicted"/>
<evidence type="ECO:0000256" key="1">
    <source>
        <dbReference type="SAM" id="Coils"/>
    </source>
</evidence>
<evidence type="ECO:0000313" key="4">
    <source>
        <dbReference type="EMBL" id="KAB0797833.1"/>
    </source>
</evidence>
<dbReference type="OrthoDB" id="6810166at2759"/>
<name>A0A1Y1KID2_PHOPY</name>
<reference evidence="3 5" key="2">
    <citation type="journal article" date="2018" name="Elife">
        <title>Firefly genomes illuminate parallel origins of bioluminescence in beetles.</title>
        <authorList>
            <person name="Fallon T.R."/>
            <person name="Lower S.E."/>
            <person name="Chang C.H."/>
            <person name="Bessho-Uehara M."/>
            <person name="Martin G.J."/>
            <person name="Bewick A.J."/>
            <person name="Behringer M."/>
            <person name="Debat H.J."/>
            <person name="Wong I."/>
            <person name="Day J.C."/>
            <person name="Suvorov A."/>
            <person name="Silva C.J."/>
            <person name="Stanger-Hall K.F."/>
            <person name="Hall D.W."/>
            <person name="Schmitz R.J."/>
            <person name="Nelson D.R."/>
            <person name="Lewis S.M."/>
            <person name="Shigenobu S."/>
            <person name="Bybee S.M."/>
            <person name="Larracuente A.M."/>
            <person name="Oba Y."/>
            <person name="Weng J.K."/>
        </authorList>
    </citation>
    <scope>NUCLEOTIDE SEQUENCE [LARGE SCALE GENOMIC DNA]</scope>
    <source>
        <strain evidence="3">1611_PpyrPB1</strain>
        <tissue evidence="3">Whole body</tissue>
    </source>
</reference>
<dbReference type="Proteomes" id="UP000327044">
    <property type="component" value="Unassembled WGS sequence"/>
</dbReference>